<evidence type="ECO:0000313" key="2">
    <source>
        <dbReference type="EMBL" id="CAA9231021.1"/>
    </source>
</evidence>
<feature type="compositionally biased region" description="Basic and acidic residues" evidence="1">
    <location>
        <begin position="97"/>
        <end position="113"/>
    </location>
</feature>
<protein>
    <submittedName>
        <fullName evidence="2">Various polyols ABC transporter, permease protein 2</fullName>
    </submittedName>
</protein>
<feature type="compositionally biased region" description="Basic and acidic residues" evidence="1">
    <location>
        <begin position="168"/>
        <end position="178"/>
    </location>
</feature>
<feature type="non-terminal residue" evidence="2">
    <location>
        <position position="1"/>
    </location>
</feature>
<sequence>ELDHRRRPDPRDPHARGRAPQGPQAAGRRPPGAARLADRHPVRHPGAVDGADVVPQRRGRRDQPALDPRATDHRRLPGVLRRRYRRQSLAVPAQLAHGERGLHGDRAAPGDPRCLRAVDQAGAQVDRRDVLLPVHPDAADRGRAAADLPVRAVHRPAGQHLAAHRPVHGHEPADRGVDDAVVPGRGPRGDPRGGVDGRRRPAAHPPPGGGAHRPARHRGDVADLLHLQLERAAAGTDAHRHRGADGTGLPDRVRDQSGTLPGTGLRGRLRGVPAGAHRRLRRPGQAGAGPVAGGGQV</sequence>
<feature type="compositionally biased region" description="Basic and acidic residues" evidence="1">
    <location>
        <begin position="61"/>
        <end position="75"/>
    </location>
</feature>
<gene>
    <name evidence="2" type="ORF">AVDCRST_MAG57-1095</name>
</gene>
<feature type="region of interest" description="Disordered" evidence="1">
    <location>
        <begin position="1"/>
        <end position="113"/>
    </location>
</feature>
<feature type="non-terminal residue" evidence="2">
    <location>
        <position position="297"/>
    </location>
</feature>
<feature type="compositionally biased region" description="Gly residues" evidence="1">
    <location>
        <begin position="286"/>
        <end position="297"/>
    </location>
</feature>
<feature type="compositionally biased region" description="Basic and acidic residues" evidence="1">
    <location>
        <begin position="1"/>
        <end position="15"/>
    </location>
</feature>
<accession>A0A6J4HQL4</accession>
<proteinExistence type="predicted"/>
<feature type="region of interest" description="Disordered" evidence="1">
    <location>
        <begin position="164"/>
        <end position="216"/>
    </location>
</feature>
<feature type="compositionally biased region" description="Low complexity" evidence="1">
    <location>
        <begin position="18"/>
        <end position="35"/>
    </location>
</feature>
<organism evidence="2">
    <name type="scientific">uncultured Blastococcus sp</name>
    <dbReference type="NCBI Taxonomy" id="217144"/>
    <lineage>
        <taxon>Bacteria</taxon>
        <taxon>Bacillati</taxon>
        <taxon>Actinomycetota</taxon>
        <taxon>Actinomycetes</taxon>
        <taxon>Geodermatophilales</taxon>
        <taxon>Geodermatophilaceae</taxon>
        <taxon>Blastococcus</taxon>
        <taxon>environmental samples</taxon>
    </lineage>
</organism>
<reference evidence="2" key="1">
    <citation type="submission" date="2020-02" db="EMBL/GenBank/DDBJ databases">
        <authorList>
            <person name="Meier V. D."/>
        </authorList>
    </citation>
    <scope>NUCLEOTIDE SEQUENCE</scope>
    <source>
        <strain evidence="2">AVDCRST_MAG57</strain>
    </source>
</reference>
<evidence type="ECO:0000256" key="1">
    <source>
        <dbReference type="SAM" id="MobiDB-lite"/>
    </source>
</evidence>
<name>A0A6J4HQL4_9ACTN</name>
<dbReference type="EMBL" id="CADCTI010000097">
    <property type="protein sequence ID" value="CAA9231021.1"/>
    <property type="molecule type" value="Genomic_DNA"/>
</dbReference>
<feature type="region of interest" description="Disordered" evidence="1">
    <location>
        <begin position="233"/>
        <end position="297"/>
    </location>
</feature>
<dbReference type="AlphaFoldDB" id="A0A6J4HQL4"/>
<feature type="compositionally biased region" description="Basic and acidic residues" evidence="1">
    <location>
        <begin position="187"/>
        <end position="199"/>
    </location>
</feature>